<dbReference type="EMBL" id="PPGH01000004">
    <property type="protein sequence ID" value="PQJ97664.1"/>
    <property type="molecule type" value="Genomic_DNA"/>
</dbReference>
<reference evidence="5 6" key="1">
    <citation type="submission" date="2018-01" db="EMBL/GenBank/DDBJ databases">
        <title>The complete genome sequence of Chromatium okenii LaCa, a purple sulfur bacterium with a turbulent life.</title>
        <authorList>
            <person name="Luedin S.M."/>
            <person name="Liechti N."/>
            <person name="Storelli N."/>
            <person name="Danza F."/>
            <person name="Wittwer M."/>
            <person name="Pothier J.F."/>
            <person name="Tonolla M.A."/>
        </authorList>
    </citation>
    <scope>NUCLEOTIDE SEQUENCE [LARGE SCALE GENOMIC DNA]</scope>
    <source>
        <strain evidence="5 6">LaCa</strain>
    </source>
</reference>
<keyword evidence="2" id="KW-0677">Repeat</keyword>
<dbReference type="InterPro" id="IPR001343">
    <property type="entry name" value="Hemolysn_Ca-bd"/>
</dbReference>
<name>A0A2S7XVA2_9GAMM</name>
<dbReference type="PROSITE" id="PS00330">
    <property type="entry name" value="HEMOLYSIN_CALCIUM"/>
    <property type="match status" value="2"/>
</dbReference>
<accession>A0A2S7XVA2</accession>
<dbReference type="InterPro" id="IPR003644">
    <property type="entry name" value="Calx_beta"/>
</dbReference>
<evidence type="ECO:0000259" key="4">
    <source>
        <dbReference type="SMART" id="SM00237"/>
    </source>
</evidence>
<gene>
    <name evidence="5" type="ORF">CXB77_00305</name>
</gene>
<protein>
    <recommendedName>
        <fullName evidence="4">Calx-beta domain-containing protein</fullName>
    </recommendedName>
</protein>
<dbReference type="Pfam" id="PF00353">
    <property type="entry name" value="HemolysinCabind"/>
    <property type="match status" value="3"/>
</dbReference>
<sequence>MISADVNGDGKLDLITANYSSNNVSVLLNTSTSGTVSFAAKVDVTVGTGPKSVTSADVNGDGKIDLITTNRDSDNVSVLFNTSTAEKVSFAKKDYVVGDSPARVTTADVDGSGRADIIVTNAGSDTVSVLKNISAVGSSLFFADKIDFKTGDNPLGVTSADVNDDGKADLIVANYYDETISVLLNTGVVEPPFSVSPLSPATLTEGSTGASMPVTITVTRTSFDLSGVATANWAVSGSGAAPANAADFVGGALPSGTITFTGAQKTATATFNIAGDTAFESEEGFTVTLSDATGAKIGTSTATGVISNDDIAPTLSITPLAPTLEGSSGATSVNVTVTRSADLSGTSSVSWAVSGSGAAPANGADFSGSALPSGTVNFDPWAATAIATINLAADTAFEPNEEFTVTLSNPVGATLGTSTSTTGVITNDDSLPTLAVTALTPTTLMEGNSGATIATLTFVRSGDTSGISSATWSVSGSGTASADGTDFVGGLPTGSVTFAAGQPTATATFNIAGDTAFEPDEAFIVTLSAPVDATLGASTLTGTITNDDAQPTLAVALTPSPLTEGNGGSTAATVTVTRSGDLSGASSANWALTGSGANPVSGADFIGNSLPFGTVNFAAGQPTVTATVTIAGDTAFEPNEEFTVTLSNPVGATLGTSTALGTITNDDLQATLSVASLSPPDLVEGNADSKAITVNFTRSGDLSGTSSAEWMLTGSGATQVDADDFVSGVLPTGKVEFAAGAATATATLNVVGDTVFEPNENFTVTLLAPVGATLGTNSAITGAISNDDTQATLALSPLTAPVVTEGNSGSTPIAVTVTRTGDLSSTSYANWALTGSGTAPATAADFVGAALPAGIVNFDAGEATATISLEVVGDLKLETNEDFTVTLSAPTGAILGASTVITGVIANDDTVPTIALSPLTSPAITEGQKGATPVTVTVTRSGDLSGIATANWTVSGSGAAPAIGADFVGGNLPSGTVSFAAEQATTAVKFSIAGELKIEPDEGFTVTLATPVGAILGTSAITGTIIADDFNRAPTANNKTLTTNEDVAKTLTVADFGFKDEDAGNTLQSITVTSLPTAGSLTLKGTAVTLDQVIAVADITTGKLVFTPAPDANGVGYADFGFKVSDGVALSDSDYSLTFDVTAVPDDVVKSGTAGNDKLTGANSNDQLTGLAGDDRLVGLAGMDTLNGGAGKDILDGGKDADSMIGGDGDDTYYVDHVGDIVSETNAAVKTGGNDLVYSSLAKYTLPTNVENGQISTTAAANLTGNALNNVLIAGAGNNVLDGGAGNDTADYSAVKKAVTVTLLRATAQATGGSGSDTLKGIENLTGSTAADTLIGNTDVNILNGGLGNDTLTGGNGKDTFRFDTALKANVDKITDFNVKDDTIQLGSTIFKSLKVGVLSNASFLASSAGIAKDTNDFIIQDTDNGALFYDADGSGAGAAVQFAIVTVGVVLTAADFVVT</sequence>
<dbReference type="InterPro" id="IPR011049">
    <property type="entry name" value="Serralysin-like_metalloprot_C"/>
</dbReference>
<evidence type="ECO:0000256" key="1">
    <source>
        <dbReference type="ARBA" id="ARBA00022729"/>
    </source>
</evidence>
<dbReference type="PRINTS" id="PR00313">
    <property type="entry name" value="CABNDNGRPT"/>
</dbReference>
<dbReference type="InterPro" id="IPR018511">
    <property type="entry name" value="Hemolysin-typ_Ca-bd_CS"/>
</dbReference>
<dbReference type="InterPro" id="IPR038081">
    <property type="entry name" value="CalX-like_sf"/>
</dbReference>
<proteinExistence type="predicted"/>
<dbReference type="Gene3D" id="2.150.10.10">
    <property type="entry name" value="Serralysin-like metalloprotease, C-terminal"/>
    <property type="match status" value="3"/>
</dbReference>
<dbReference type="SUPFAM" id="SSF141072">
    <property type="entry name" value="CalX-like"/>
    <property type="match status" value="7"/>
</dbReference>
<dbReference type="Gene3D" id="2.30.30.100">
    <property type="match status" value="1"/>
</dbReference>
<comment type="caution">
    <text evidence="5">The sequence shown here is derived from an EMBL/GenBank/DDBJ whole genome shotgun (WGS) entry which is preliminary data.</text>
</comment>
<dbReference type="GO" id="GO:0016020">
    <property type="term" value="C:membrane"/>
    <property type="evidence" value="ECO:0007669"/>
    <property type="project" value="InterPro"/>
</dbReference>
<keyword evidence="3" id="KW-0106">Calcium</keyword>
<dbReference type="OrthoDB" id="7486720at2"/>
<dbReference type="RefSeq" id="WP_105072347.1">
    <property type="nucleotide sequence ID" value="NZ_PPGH01000004.1"/>
</dbReference>
<dbReference type="Pfam" id="PF03160">
    <property type="entry name" value="Calx-beta"/>
    <property type="match status" value="7"/>
</dbReference>
<keyword evidence="6" id="KW-1185">Reference proteome</keyword>
<feature type="domain" description="Calx-beta" evidence="4">
    <location>
        <begin position="901"/>
        <end position="1009"/>
    </location>
</feature>
<dbReference type="SMART" id="SM00237">
    <property type="entry name" value="Calx_beta"/>
    <property type="match status" value="5"/>
</dbReference>
<feature type="domain" description="Calx-beta" evidence="4">
    <location>
        <begin position="421"/>
        <end position="528"/>
    </location>
</feature>
<dbReference type="InterPro" id="IPR013517">
    <property type="entry name" value="FG-GAP"/>
</dbReference>
<dbReference type="Gene3D" id="2.60.40.2030">
    <property type="match status" value="7"/>
</dbReference>
<evidence type="ECO:0000313" key="6">
    <source>
        <dbReference type="Proteomes" id="UP000239936"/>
    </source>
</evidence>
<evidence type="ECO:0000313" key="5">
    <source>
        <dbReference type="EMBL" id="PQJ97664.1"/>
    </source>
</evidence>
<evidence type="ECO:0000256" key="2">
    <source>
        <dbReference type="ARBA" id="ARBA00022737"/>
    </source>
</evidence>
<dbReference type="GO" id="GO:0004930">
    <property type="term" value="F:G protein-coupled receptor activity"/>
    <property type="evidence" value="ECO:0007669"/>
    <property type="project" value="InterPro"/>
</dbReference>
<organism evidence="5 6">
    <name type="scientific">Chromatium okenii</name>
    <dbReference type="NCBI Taxonomy" id="61644"/>
    <lineage>
        <taxon>Bacteria</taxon>
        <taxon>Pseudomonadati</taxon>
        <taxon>Pseudomonadota</taxon>
        <taxon>Gammaproteobacteria</taxon>
        <taxon>Chromatiales</taxon>
        <taxon>Chromatiaceae</taxon>
        <taxon>Chromatium</taxon>
    </lineage>
</organism>
<dbReference type="PANTHER" id="PTHR46682:SF1">
    <property type="entry name" value="ADHESION G-PROTEIN COUPLED RECEPTOR V1"/>
    <property type="match status" value="1"/>
</dbReference>
<dbReference type="InterPro" id="IPR028994">
    <property type="entry name" value="Integrin_alpha_N"/>
</dbReference>
<feature type="domain" description="Calx-beta" evidence="4">
    <location>
        <begin position="302"/>
        <end position="408"/>
    </location>
</feature>
<dbReference type="Pfam" id="PF13517">
    <property type="entry name" value="FG-GAP_3"/>
    <property type="match status" value="2"/>
</dbReference>
<keyword evidence="1" id="KW-0732">Signal</keyword>
<dbReference type="GO" id="GO:0005509">
    <property type="term" value="F:calcium ion binding"/>
    <property type="evidence" value="ECO:0007669"/>
    <property type="project" value="InterPro"/>
</dbReference>
<feature type="domain" description="Calx-beta" evidence="4">
    <location>
        <begin position="780"/>
        <end position="888"/>
    </location>
</feature>
<dbReference type="SUPFAM" id="SSF69318">
    <property type="entry name" value="Integrin alpha N-terminal domain"/>
    <property type="match status" value="1"/>
</dbReference>
<dbReference type="InterPro" id="IPR026919">
    <property type="entry name" value="ADGRV1"/>
</dbReference>
<dbReference type="PANTHER" id="PTHR46682">
    <property type="entry name" value="ADHESION G-PROTEIN COUPLED RECEPTOR V1"/>
    <property type="match status" value="1"/>
</dbReference>
<dbReference type="Proteomes" id="UP000239936">
    <property type="component" value="Unassembled WGS sequence"/>
</dbReference>
<evidence type="ECO:0000256" key="3">
    <source>
        <dbReference type="ARBA" id="ARBA00022837"/>
    </source>
</evidence>
<feature type="domain" description="Calx-beta" evidence="4">
    <location>
        <begin position="542"/>
        <end position="647"/>
    </location>
</feature>
<dbReference type="Gene3D" id="2.130.10.130">
    <property type="entry name" value="Integrin alpha, N-terminal"/>
    <property type="match status" value="1"/>
</dbReference>
<dbReference type="SUPFAM" id="SSF51120">
    <property type="entry name" value="beta-Roll"/>
    <property type="match status" value="2"/>
</dbReference>